<name>G2YSS8_BOTF4</name>
<organism evidence="1 2">
    <name type="scientific">Botryotinia fuckeliana (strain T4)</name>
    <name type="common">Noble rot fungus</name>
    <name type="synonym">Botrytis cinerea</name>
    <dbReference type="NCBI Taxonomy" id="999810"/>
    <lineage>
        <taxon>Eukaryota</taxon>
        <taxon>Fungi</taxon>
        <taxon>Dikarya</taxon>
        <taxon>Ascomycota</taxon>
        <taxon>Pezizomycotina</taxon>
        <taxon>Leotiomycetes</taxon>
        <taxon>Helotiales</taxon>
        <taxon>Sclerotiniaceae</taxon>
        <taxon>Botrytis</taxon>
    </lineage>
</organism>
<sequence>MRIHTLVYCYLSFHKCFCEVNYVHSISPGFLFQESKKRYEIWKVRKMIKAKNA</sequence>
<gene>
    <name evidence="1" type="ORF">BofuT4_uP127240.1</name>
</gene>
<accession>G2YSS8</accession>
<protein>
    <submittedName>
        <fullName evidence="1">Uncharacterized protein</fullName>
    </submittedName>
</protein>
<reference evidence="2" key="1">
    <citation type="journal article" date="2011" name="PLoS Genet.">
        <title>Genomic analysis of the necrotrophic fungal pathogens Sclerotinia sclerotiorum and Botrytis cinerea.</title>
        <authorList>
            <person name="Amselem J."/>
            <person name="Cuomo C.A."/>
            <person name="van Kan J.A."/>
            <person name="Viaud M."/>
            <person name="Benito E.P."/>
            <person name="Couloux A."/>
            <person name="Coutinho P.M."/>
            <person name="de Vries R.P."/>
            <person name="Dyer P.S."/>
            <person name="Fillinger S."/>
            <person name="Fournier E."/>
            <person name="Gout L."/>
            <person name="Hahn M."/>
            <person name="Kohn L."/>
            <person name="Lapalu N."/>
            <person name="Plummer K.M."/>
            <person name="Pradier J.M."/>
            <person name="Quevillon E."/>
            <person name="Sharon A."/>
            <person name="Simon A."/>
            <person name="ten Have A."/>
            <person name="Tudzynski B."/>
            <person name="Tudzynski P."/>
            <person name="Wincker P."/>
            <person name="Andrew M."/>
            <person name="Anthouard V."/>
            <person name="Beever R.E."/>
            <person name="Beffa R."/>
            <person name="Benoit I."/>
            <person name="Bouzid O."/>
            <person name="Brault B."/>
            <person name="Chen Z."/>
            <person name="Choquer M."/>
            <person name="Collemare J."/>
            <person name="Cotton P."/>
            <person name="Danchin E.G."/>
            <person name="Da Silva C."/>
            <person name="Gautier A."/>
            <person name="Giraud C."/>
            <person name="Giraud T."/>
            <person name="Gonzalez C."/>
            <person name="Grossetete S."/>
            <person name="Guldener U."/>
            <person name="Henrissat B."/>
            <person name="Howlett B.J."/>
            <person name="Kodira C."/>
            <person name="Kretschmer M."/>
            <person name="Lappartient A."/>
            <person name="Leroch M."/>
            <person name="Levis C."/>
            <person name="Mauceli E."/>
            <person name="Neuveglise C."/>
            <person name="Oeser B."/>
            <person name="Pearson M."/>
            <person name="Poulain J."/>
            <person name="Poussereau N."/>
            <person name="Quesneville H."/>
            <person name="Rascle C."/>
            <person name="Schumacher J."/>
            <person name="Segurens B."/>
            <person name="Sexton A."/>
            <person name="Silva E."/>
            <person name="Sirven C."/>
            <person name="Soanes D.M."/>
            <person name="Talbot N.J."/>
            <person name="Templeton M."/>
            <person name="Yandava C."/>
            <person name="Yarden O."/>
            <person name="Zeng Q."/>
            <person name="Rollins J.A."/>
            <person name="Lebrun M.H."/>
            <person name="Dickman M."/>
        </authorList>
    </citation>
    <scope>NUCLEOTIDE SEQUENCE [LARGE SCALE GENOMIC DNA]</scope>
    <source>
        <strain evidence="2">T4</strain>
    </source>
</reference>
<evidence type="ECO:0000313" key="2">
    <source>
        <dbReference type="Proteomes" id="UP000008177"/>
    </source>
</evidence>
<evidence type="ECO:0000313" key="1">
    <source>
        <dbReference type="EMBL" id="CCD54676.1"/>
    </source>
</evidence>
<dbReference type="HOGENOM" id="CLU_3068445_0_0_1"/>
<dbReference type="Proteomes" id="UP000008177">
    <property type="component" value="Unplaced contigs"/>
</dbReference>
<dbReference type="AlphaFoldDB" id="G2YSS8"/>
<dbReference type="InParanoid" id="G2YSS8"/>
<proteinExistence type="predicted"/>
<dbReference type="EMBL" id="FQ790351">
    <property type="protein sequence ID" value="CCD54676.1"/>
    <property type="molecule type" value="Genomic_DNA"/>
</dbReference>